<reference evidence="1 2" key="1">
    <citation type="journal article" date="2013" name="Curr. Biol.">
        <title>The Genome of the Foraminiferan Reticulomyxa filosa.</title>
        <authorList>
            <person name="Glockner G."/>
            <person name="Hulsmann N."/>
            <person name="Schleicher M."/>
            <person name="Noegel A.A."/>
            <person name="Eichinger L."/>
            <person name="Gallinger C."/>
            <person name="Pawlowski J."/>
            <person name="Sierra R."/>
            <person name="Euteneuer U."/>
            <person name="Pillet L."/>
            <person name="Moustafa A."/>
            <person name="Platzer M."/>
            <person name="Groth M."/>
            <person name="Szafranski K."/>
            <person name="Schliwa M."/>
        </authorList>
    </citation>
    <scope>NUCLEOTIDE SEQUENCE [LARGE SCALE GENOMIC DNA]</scope>
</reference>
<evidence type="ECO:0000313" key="1">
    <source>
        <dbReference type="EMBL" id="ETO17636.1"/>
    </source>
</evidence>
<dbReference type="OrthoDB" id="66881at2759"/>
<sequence length="203" mass="23574">MNYPVLGRDLMSKIYKPSLVPHRYWLYLLTFIPGTFLKSLAFVGSQGIAISNGVMYELQSRLIAKYWMDRMELRHCTTQQQIEWIEQTFLHGNTGKSNDTGFPCTYAFCNEIAQMLQIAPNAIDDPFLHAHLAKSQVVAPEISEVETSFGLSRKRRTHLFAQKNLFGSQTSLNFPWYFFKKKKTTIIKEFQFVLKKKKKNCCL</sequence>
<accession>X6MVF9</accession>
<protein>
    <submittedName>
        <fullName evidence="1">Uncharacterized protein</fullName>
    </submittedName>
</protein>
<organism evidence="1 2">
    <name type="scientific">Reticulomyxa filosa</name>
    <dbReference type="NCBI Taxonomy" id="46433"/>
    <lineage>
        <taxon>Eukaryota</taxon>
        <taxon>Sar</taxon>
        <taxon>Rhizaria</taxon>
        <taxon>Retaria</taxon>
        <taxon>Foraminifera</taxon>
        <taxon>Monothalamids</taxon>
        <taxon>Reticulomyxidae</taxon>
        <taxon>Reticulomyxa</taxon>
    </lineage>
</organism>
<gene>
    <name evidence="1" type="ORF">RFI_19682</name>
</gene>
<dbReference type="AlphaFoldDB" id="X6MVF9"/>
<dbReference type="EMBL" id="ASPP01016246">
    <property type="protein sequence ID" value="ETO17636.1"/>
    <property type="molecule type" value="Genomic_DNA"/>
</dbReference>
<proteinExistence type="predicted"/>
<name>X6MVF9_RETFI</name>
<dbReference type="Proteomes" id="UP000023152">
    <property type="component" value="Unassembled WGS sequence"/>
</dbReference>
<keyword evidence="2" id="KW-1185">Reference proteome</keyword>
<evidence type="ECO:0000313" key="2">
    <source>
        <dbReference type="Proteomes" id="UP000023152"/>
    </source>
</evidence>
<comment type="caution">
    <text evidence="1">The sequence shown here is derived from an EMBL/GenBank/DDBJ whole genome shotgun (WGS) entry which is preliminary data.</text>
</comment>